<dbReference type="Proteomes" id="UP000238523">
    <property type="component" value="Plasmid pRLN3"/>
</dbReference>
<reference evidence="1 2" key="1">
    <citation type="submission" date="2017-11" db="EMBL/GenBank/DDBJ databases">
        <title>Complete genome of Rhizobium leguminosarum Norway, an ineffective micro-symbiont.</title>
        <authorList>
            <person name="Hoffrichter A."/>
            <person name="Liang J."/>
            <person name="Brachmann A."/>
            <person name="Marin M."/>
        </authorList>
    </citation>
    <scope>NUCLEOTIDE SEQUENCE [LARGE SCALE GENOMIC DNA]</scope>
    <source>
        <strain evidence="1 2">Norway</strain>
        <plasmid evidence="2">Plasmid prln3</plasmid>
    </source>
</reference>
<accession>A0A2K9ZH79</accession>
<gene>
    <name evidence="1" type="ORF">CUJ84_pRLN3000483</name>
</gene>
<proteinExistence type="predicted"/>
<name>A0A2K9ZH79_RHILE</name>
<evidence type="ECO:0000313" key="2">
    <source>
        <dbReference type="Proteomes" id="UP000238523"/>
    </source>
</evidence>
<geneLocation type="plasmid" evidence="2">
    <name>prln3</name>
</geneLocation>
<dbReference type="EMBL" id="CP025015">
    <property type="protein sequence ID" value="AUW47594.1"/>
    <property type="molecule type" value="Genomic_DNA"/>
</dbReference>
<evidence type="ECO:0000313" key="1">
    <source>
        <dbReference type="EMBL" id="AUW47594.1"/>
    </source>
</evidence>
<organism evidence="1 2">
    <name type="scientific">Rhizobium leguminosarum</name>
    <dbReference type="NCBI Taxonomy" id="384"/>
    <lineage>
        <taxon>Bacteria</taxon>
        <taxon>Pseudomonadati</taxon>
        <taxon>Pseudomonadota</taxon>
        <taxon>Alphaproteobacteria</taxon>
        <taxon>Hyphomicrobiales</taxon>
        <taxon>Rhizobiaceae</taxon>
        <taxon>Rhizobium/Agrobacterium group</taxon>
        <taxon>Rhizobium</taxon>
    </lineage>
</organism>
<dbReference type="AlphaFoldDB" id="A0A2K9ZH79"/>
<protein>
    <submittedName>
        <fullName evidence="1">Uncharacterized protein</fullName>
    </submittedName>
</protein>
<sequence>MFEPYGSGSFGHQFAASPAHKRTQVIAWNSFAQAVLHRNQCLGQRASHVAARIDCSLMIPQPMPP</sequence>
<keyword evidence="1" id="KW-0614">Plasmid</keyword>